<dbReference type="OrthoDB" id="5813366at2759"/>
<dbReference type="EMBL" id="UYYG01001173">
    <property type="protein sequence ID" value="VDN58865.1"/>
    <property type="molecule type" value="Genomic_DNA"/>
</dbReference>
<dbReference type="Proteomes" id="UP000274756">
    <property type="component" value="Unassembled WGS sequence"/>
</dbReference>
<evidence type="ECO:0000313" key="5">
    <source>
        <dbReference type="WBParaSite" id="DME_0000503901-mRNA-1"/>
    </source>
</evidence>
<evidence type="ECO:0000313" key="2">
    <source>
        <dbReference type="EMBL" id="VDN58865.1"/>
    </source>
</evidence>
<gene>
    <name evidence="2" type="ORF">DME_LOCUS8838</name>
</gene>
<evidence type="ECO:0000313" key="3">
    <source>
        <dbReference type="Proteomes" id="UP000038040"/>
    </source>
</evidence>
<accession>A0A0N4UCN7</accession>
<evidence type="ECO:0000256" key="1">
    <source>
        <dbReference type="SAM" id="SignalP"/>
    </source>
</evidence>
<proteinExistence type="predicted"/>
<protein>
    <submittedName>
        <fullName evidence="5">Neuropeptide-Like Protein</fullName>
    </submittedName>
</protein>
<name>A0A0N4UCN7_DRAME</name>
<dbReference type="AlphaFoldDB" id="A0A0N4UCN7"/>
<reference evidence="5" key="1">
    <citation type="submission" date="2017-02" db="UniProtKB">
        <authorList>
            <consortium name="WormBaseParasite"/>
        </authorList>
    </citation>
    <scope>IDENTIFICATION</scope>
</reference>
<dbReference type="Proteomes" id="UP000038040">
    <property type="component" value="Unplaced"/>
</dbReference>
<dbReference type="WBParaSite" id="DME_0000503901-mRNA-1">
    <property type="protein sequence ID" value="DME_0000503901-mRNA-1"/>
    <property type="gene ID" value="DME_0000503901"/>
</dbReference>
<sequence length="101" mass="11641">MLYITLTILLTAVFINLVRPSSYHVDELDYDDQLMRNAERQKLSVLLIPILMKPNHRREMAWNSLSNLINERNVGDVPYSSFPVLKRNIAIGRGDGFRPGK</sequence>
<feature type="signal peptide" evidence="1">
    <location>
        <begin position="1"/>
        <end position="20"/>
    </location>
</feature>
<reference evidence="2 4" key="2">
    <citation type="submission" date="2018-11" db="EMBL/GenBank/DDBJ databases">
        <authorList>
            <consortium name="Pathogen Informatics"/>
        </authorList>
    </citation>
    <scope>NUCLEOTIDE SEQUENCE [LARGE SCALE GENOMIC DNA]</scope>
</reference>
<keyword evidence="4" id="KW-1185">Reference proteome</keyword>
<keyword evidence="1" id="KW-0732">Signal</keyword>
<feature type="chain" id="PRO_5041039919" evidence="1">
    <location>
        <begin position="21"/>
        <end position="101"/>
    </location>
</feature>
<evidence type="ECO:0000313" key="4">
    <source>
        <dbReference type="Proteomes" id="UP000274756"/>
    </source>
</evidence>
<organism evidence="3 5">
    <name type="scientific">Dracunculus medinensis</name>
    <name type="common">Guinea worm</name>
    <dbReference type="NCBI Taxonomy" id="318479"/>
    <lineage>
        <taxon>Eukaryota</taxon>
        <taxon>Metazoa</taxon>
        <taxon>Ecdysozoa</taxon>
        <taxon>Nematoda</taxon>
        <taxon>Chromadorea</taxon>
        <taxon>Rhabditida</taxon>
        <taxon>Spirurina</taxon>
        <taxon>Dracunculoidea</taxon>
        <taxon>Dracunculidae</taxon>
        <taxon>Dracunculus</taxon>
    </lineage>
</organism>